<keyword evidence="3" id="KW-1185">Reference proteome</keyword>
<gene>
    <name evidence="2" type="ORF">K0U00_18075</name>
</gene>
<reference evidence="2 3" key="1">
    <citation type="submission" date="2021-07" db="EMBL/GenBank/DDBJ databases">
        <title>Paenibacillus radiodurans sp. nov., isolated from the southeastern edge of Tengger Desert.</title>
        <authorList>
            <person name="Zhang G."/>
        </authorList>
    </citation>
    <scope>NUCLEOTIDE SEQUENCE [LARGE SCALE GENOMIC DNA]</scope>
    <source>
        <strain evidence="2 3">CCM 7311</strain>
    </source>
</reference>
<feature type="domain" description="CobW C-terminal" evidence="1">
    <location>
        <begin position="27"/>
        <end position="63"/>
    </location>
</feature>
<proteinExistence type="predicted"/>
<comment type="caution">
    <text evidence="2">The sequence shown here is derived from an EMBL/GenBank/DDBJ whole genome shotgun (WGS) entry which is preliminary data.</text>
</comment>
<name>A0ABS7C4W6_9BACL</name>
<evidence type="ECO:0000313" key="3">
    <source>
        <dbReference type="Proteomes" id="UP001519887"/>
    </source>
</evidence>
<dbReference type="Proteomes" id="UP001519887">
    <property type="component" value="Unassembled WGS sequence"/>
</dbReference>
<dbReference type="EMBL" id="JAHZIK010000463">
    <property type="protein sequence ID" value="MBW7455939.1"/>
    <property type="molecule type" value="Genomic_DNA"/>
</dbReference>
<feature type="non-terminal residue" evidence="2">
    <location>
        <position position="1"/>
    </location>
</feature>
<evidence type="ECO:0000259" key="1">
    <source>
        <dbReference type="Pfam" id="PF07683"/>
    </source>
</evidence>
<dbReference type="InterPro" id="IPR051927">
    <property type="entry name" value="Zn_Chap_cDPG_Synth"/>
</dbReference>
<organism evidence="2 3">
    <name type="scientific">Paenibacillus sepulcri</name>
    <dbReference type="NCBI Taxonomy" id="359917"/>
    <lineage>
        <taxon>Bacteria</taxon>
        <taxon>Bacillati</taxon>
        <taxon>Bacillota</taxon>
        <taxon>Bacilli</taxon>
        <taxon>Bacillales</taxon>
        <taxon>Paenibacillaceae</taxon>
        <taxon>Paenibacillus</taxon>
    </lineage>
</organism>
<dbReference type="SUPFAM" id="SSF90002">
    <property type="entry name" value="Hypothetical protein YjiA, C-terminal domain"/>
    <property type="match status" value="1"/>
</dbReference>
<dbReference type="PANTHER" id="PTHR43603">
    <property type="entry name" value="COBW DOMAIN-CONTAINING PROTEIN DDB_G0274527"/>
    <property type="match status" value="1"/>
</dbReference>
<protein>
    <submittedName>
        <fullName evidence="2">GTP-binding protein</fullName>
    </submittedName>
</protein>
<evidence type="ECO:0000313" key="2">
    <source>
        <dbReference type="EMBL" id="MBW7455939.1"/>
    </source>
</evidence>
<dbReference type="PANTHER" id="PTHR43603:SF1">
    <property type="entry name" value="ZINC-REGULATED GTPASE METALLOPROTEIN ACTIVATOR 1"/>
    <property type="match status" value="1"/>
</dbReference>
<sequence length="84" mass="9832">RQLSPAGLWVSALSEEERMAYFGSEYPKSPDWDEEWGDRVTKLVFIGIEMNREEIARSLDKALLDDEEMAANWRTLKDPLPRFQ</sequence>
<dbReference type="InterPro" id="IPR011629">
    <property type="entry name" value="CobW-like_C"/>
</dbReference>
<accession>A0ABS7C4W6</accession>
<dbReference type="Pfam" id="PF07683">
    <property type="entry name" value="CobW_C"/>
    <property type="match status" value="1"/>
</dbReference>